<reference evidence="2" key="2">
    <citation type="journal article" date="2014" name="Genome Announc.">
        <title>Complete Genome Sequence of Mycoplasma californicum Strain HAZ160_1 from Bovine Mastitic Milk in Japan.</title>
        <authorList>
            <person name="Hata E."/>
            <person name="Murakami K."/>
        </authorList>
    </citation>
    <scope>NUCLEOTIDE SEQUENCE</scope>
    <source>
        <strain evidence="2">HAZ160_1</strain>
    </source>
</reference>
<dbReference type="KEGG" id="mcm:MCAL160_0470"/>
<keyword evidence="1" id="KW-0812">Transmembrane</keyword>
<reference evidence="2" key="3">
    <citation type="journal article" date="2019" name="Vet. Microbiol.">
        <title>Mutations associated with change of susceptibility to lincosamides and/or macrolides in field and laboratory-derived Mycoplasma californicum strains in Japan, and development of a rapid detection method for these mutations.</title>
        <authorList>
            <person name="Hata E."/>
            <person name="Nagai K."/>
            <person name="Murakami K."/>
        </authorList>
    </citation>
    <scope>NUCLEOTIDE SEQUENCE</scope>
    <source>
        <strain evidence="2">HAZ160_1</strain>
    </source>
</reference>
<gene>
    <name evidence="2" type="ORF">MCAL160_0470</name>
</gene>
<dbReference type="AlphaFoldDB" id="A0AAT9F809"/>
<dbReference type="EMBL" id="AP013353">
    <property type="protein sequence ID" value="BAP01036.1"/>
    <property type="molecule type" value="Genomic_DNA"/>
</dbReference>
<keyword evidence="1" id="KW-0472">Membrane</keyword>
<evidence type="ECO:0000313" key="2">
    <source>
        <dbReference type="EMBL" id="BAP01036.1"/>
    </source>
</evidence>
<reference evidence="2" key="4">
    <citation type="submission" date="2024-06" db="EMBL/GenBank/DDBJ databases">
        <authorList>
            <consortium name="Mycoplasma californicum genome sequencing consortium"/>
            <person name="Hata E."/>
            <person name="Tanaka K."/>
            <person name="Tamamura Y."/>
        </authorList>
    </citation>
    <scope>NUCLEOTIDE SEQUENCE</scope>
    <source>
        <strain evidence="2">HAZ160_1</strain>
    </source>
</reference>
<accession>A0AAT9F809</accession>
<reference evidence="2" key="1">
    <citation type="journal article" date="2014" name="Appl. Environ. Microbiol.">
        <title>Molecular Epidemiology of Cases of Mycoplasma californicum Infection in Japan.</title>
        <authorList>
            <person name="Hata E."/>
            <person name="Suzuki K."/>
            <person name="Hanyu H."/>
            <person name="Itoh M."/>
            <person name="Higuchi H."/>
            <person name="Kobayashi H."/>
        </authorList>
    </citation>
    <scope>NUCLEOTIDE SEQUENCE</scope>
    <source>
        <strain evidence="2">HAZ160_1</strain>
    </source>
</reference>
<organism evidence="2">
    <name type="scientific">Mycoplasmopsis californica HAZ160_1</name>
    <dbReference type="NCBI Taxonomy" id="1397850"/>
    <lineage>
        <taxon>Bacteria</taxon>
        <taxon>Bacillati</taxon>
        <taxon>Mycoplasmatota</taxon>
        <taxon>Mycoplasmoidales</taxon>
        <taxon>Metamycoplasmataceae</taxon>
        <taxon>Mycoplasmopsis</taxon>
    </lineage>
</organism>
<evidence type="ECO:0000256" key="1">
    <source>
        <dbReference type="SAM" id="Phobius"/>
    </source>
</evidence>
<name>A0AAT9F809_9BACT</name>
<sequence>MATIERDPLIAADRIQKRRELLIQLHAENQEILQNPALIKNDKMAEKDCQNIDCLLKQKLISEKEYKRSLVIKVLSIIFSVLLIITATLLAILFSRVFG</sequence>
<dbReference type="RefSeq" id="WP_041103053.1">
    <property type="nucleotide sequence ID" value="NZ_AP013353.1"/>
</dbReference>
<proteinExistence type="predicted"/>
<protein>
    <submittedName>
        <fullName evidence="2">Uncharacterized protein</fullName>
    </submittedName>
</protein>
<feature type="transmembrane region" description="Helical" evidence="1">
    <location>
        <begin position="70"/>
        <end position="94"/>
    </location>
</feature>
<keyword evidence="1" id="KW-1133">Transmembrane helix</keyword>